<feature type="region of interest" description="Disordered" evidence="1">
    <location>
        <begin position="1"/>
        <end position="73"/>
    </location>
</feature>
<comment type="caution">
    <text evidence="2">The sequence shown here is derived from an EMBL/GenBank/DDBJ whole genome shotgun (WGS) entry which is preliminary data.</text>
</comment>
<feature type="compositionally biased region" description="Acidic residues" evidence="1">
    <location>
        <begin position="22"/>
        <end position="62"/>
    </location>
</feature>
<evidence type="ECO:0000313" key="3">
    <source>
        <dbReference type="Proteomes" id="UP000473008"/>
    </source>
</evidence>
<name>A0A6M1RQP4_9GAMM</name>
<reference evidence="2 3" key="1">
    <citation type="submission" date="2020-02" db="EMBL/GenBank/DDBJ databases">
        <title>The draft genome of Grimontia sedimenta sp. nov., isolated from benthic sediments near coral reefs south of Kuwait.</title>
        <authorList>
            <person name="Mahmoud H.M."/>
            <person name="Jose L."/>
            <person name="Eapen S."/>
        </authorList>
    </citation>
    <scope>NUCLEOTIDE SEQUENCE [LARGE SCALE GENOMIC DNA]</scope>
    <source>
        <strain evidence="2 3">S25</strain>
    </source>
</reference>
<dbReference type="AlphaFoldDB" id="A0A6M1RQP4"/>
<dbReference type="EMBL" id="JAALDL010000046">
    <property type="protein sequence ID" value="NGO00442.1"/>
    <property type="molecule type" value="Genomic_DNA"/>
</dbReference>
<protein>
    <submittedName>
        <fullName evidence="2">Uncharacterized protein</fullName>
    </submittedName>
</protein>
<gene>
    <name evidence="2" type="ORF">G5S52_23405</name>
</gene>
<proteinExistence type="predicted"/>
<organism evidence="2 3">
    <name type="scientific">Grimontia sedimenti</name>
    <dbReference type="NCBI Taxonomy" id="2711294"/>
    <lineage>
        <taxon>Bacteria</taxon>
        <taxon>Pseudomonadati</taxon>
        <taxon>Pseudomonadota</taxon>
        <taxon>Gammaproteobacteria</taxon>
        <taxon>Vibrionales</taxon>
        <taxon>Vibrionaceae</taxon>
        <taxon>Grimontia</taxon>
    </lineage>
</organism>
<accession>A0A6M1RQP4</accession>
<keyword evidence="3" id="KW-1185">Reference proteome</keyword>
<sequence length="140" mass="15847">MADLDFSDLPNPKLDINMSNVGEDDFEDDMVDDLDDDNVGSDDEELPDLDELQEENGDDDVNGYDGHEPYHPNAKEDLIADLKVICDTEGVSYTIPMENQILKGLTDESVSHNCLYWYVKESSLQTRLRLSQPYQAPCQN</sequence>
<dbReference type="Proteomes" id="UP000473008">
    <property type="component" value="Unassembled WGS sequence"/>
</dbReference>
<evidence type="ECO:0000313" key="2">
    <source>
        <dbReference type="EMBL" id="NGO00442.1"/>
    </source>
</evidence>
<evidence type="ECO:0000256" key="1">
    <source>
        <dbReference type="SAM" id="MobiDB-lite"/>
    </source>
</evidence>